<dbReference type="GO" id="GO:0016301">
    <property type="term" value="F:kinase activity"/>
    <property type="evidence" value="ECO:0007669"/>
    <property type="project" value="UniProtKB-KW"/>
</dbReference>
<dbReference type="Gene3D" id="3.30.565.10">
    <property type="entry name" value="Histidine kinase-like ATPase, C-terminal domain"/>
    <property type="match status" value="1"/>
</dbReference>
<dbReference type="PANTHER" id="PTHR44936:SF9">
    <property type="entry name" value="SENSOR PROTEIN CREC"/>
    <property type="match status" value="1"/>
</dbReference>
<evidence type="ECO:0000259" key="25">
    <source>
        <dbReference type="PROSITE" id="PS50109"/>
    </source>
</evidence>
<dbReference type="InterPro" id="IPR005467">
    <property type="entry name" value="His_kinase_dom"/>
</dbReference>
<dbReference type="InterPro" id="IPR003594">
    <property type="entry name" value="HATPase_dom"/>
</dbReference>
<keyword evidence="23" id="KW-0175">Coiled coil</keyword>
<dbReference type="Gene3D" id="6.10.340.10">
    <property type="match status" value="1"/>
</dbReference>
<dbReference type="EC" id="2.7.13.3" evidence="5"/>
<comment type="catalytic activity">
    <reaction evidence="1">
        <text>ATP + protein L-histidine = ADP + protein N-phospho-L-histidine.</text>
        <dbReference type="EC" id="2.7.13.3"/>
    </reaction>
</comment>
<dbReference type="InterPro" id="IPR040868">
    <property type="entry name" value="DraK_HK_N"/>
</dbReference>
<comment type="caution">
    <text evidence="27">The sequence shown here is derived from an EMBL/GenBank/DDBJ whole genome shotgun (WGS) entry which is preliminary data.</text>
</comment>
<evidence type="ECO:0000256" key="3">
    <source>
        <dbReference type="ARBA" id="ARBA00001946"/>
    </source>
</evidence>
<evidence type="ECO:0000256" key="19">
    <source>
        <dbReference type="ARBA" id="ARBA00023026"/>
    </source>
</evidence>
<dbReference type="Pfam" id="PF02518">
    <property type="entry name" value="HATPase_c"/>
    <property type="match status" value="1"/>
</dbReference>
<evidence type="ECO:0000256" key="8">
    <source>
        <dbReference type="ARBA" id="ARBA00022679"/>
    </source>
</evidence>
<evidence type="ECO:0000256" key="5">
    <source>
        <dbReference type="ARBA" id="ARBA00012438"/>
    </source>
</evidence>
<dbReference type="SMART" id="SM00304">
    <property type="entry name" value="HAMP"/>
    <property type="match status" value="1"/>
</dbReference>
<dbReference type="CDD" id="cd00082">
    <property type="entry name" value="HisKA"/>
    <property type="match status" value="1"/>
</dbReference>
<evidence type="ECO:0000256" key="14">
    <source>
        <dbReference type="ARBA" id="ARBA00022842"/>
    </source>
</evidence>
<evidence type="ECO:0000256" key="10">
    <source>
        <dbReference type="ARBA" id="ARBA00022741"/>
    </source>
</evidence>
<evidence type="ECO:0000313" key="27">
    <source>
        <dbReference type="EMBL" id="NRN64767.1"/>
    </source>
</evidence>
<keyword evidence="11 27" id="KW-0418">Kinase</keyword>
<sequence>MRRRILLAILLAVAVTTLALGVPLGWTALRLVETLTREELRIQVQQIGLQLDDDLANNRPLDISDVQSAIPANRRLIVTLPGEPTQMYGPDPGHDVLAEQIDILRKGTVTIEQPAGPTRQRQTQVAGLVVLTIVVTIAIATGVAIVTARRLAQPLGHVANRAGKLGAGDFRPDPRRYGVAELDRVAEALDTSAGALAELVQRERDLVGDVSHQLRSRLTALQLRLEALQHTSDRENAVDAAAALEQAERLGDVLDELLEAAREARATDAEPLDLAAALPEIVNEWRDPLRAKGRALRVRVHGRPVAKATTARLREAIGVLLDNALRHGAGPVSVSVRATEATVSIEVSDGGNGVPDELVAHIFDRGVSGVGSTGVGLALARALVESDGGRLKLSVPRPPTFTIFLPVPRVDEVRGVRWPAERSPR</sequence>
<dbReference type="InterPro" id="IPR003661">
    <property type="entry name" value="HisK_dim/P_dom"/>
</dbReference>
<evidence type="ECO:0000256" key="22">
    <source>
        <dbReference type="ARBA" id="ARBA00041776"/>
    </source>
</evidence>
<comment type="subcellular location">
    <subcellularLocation>
        <location evidence="4">Cell membrane</location>
        <topology evidence="4">Multi-pass membrane protein</topology>
    </subcellularLocation>
</comment>
<dbReference type="RefSeq" id="WP_173127476.1">
    <property type="nucleotide sequence ID" value="NZ_CBCSGW010000015.1"/>
</dbReference>
<keyword evidence="10" id="KW-0547">Nucleotide-binding</keyword>
<dbReference type="PRINTS" id="PR00344">
    <property type="entry name" value="BCTRLSENSOR"/>
</dbReference>
<evidence type="ECO:0000256" key="21">
    <source>
        <dbReference type="ARBA" id="ARBA00040454"/>
    </source>
</evidence>
<evidence type="ECO:0000256" key="12">
    <source>
        <dbReference type="ARBA" id="ARBA00022801"/>
    </source>
</evidence>
<dbReference type="SUPFAM" id="SSF47384">
    <property type="entry name" value="Homodimeric domain of signal transducing histidine kinase"/>
    <property type="match status" value="1"/>
</dbReference>
<comment type="cofactor">
    <cofactor evidence="3">
        <name>Mg(2+)</name>
        <dbReference type="ChEBI" id="CHEBI:18420"/>
    </cofactor>
</comment>
<dbReference type="SUPFAM" id="SSF55874">
    <property type="entry name" value="ATPase domain of HSP90 chaperone/DNA topoisomerase II/histidine kinase"/>
    <property type="match status" value="1"/>
</dbReference>
<feature type="domain" description="HAMP" evidence="26">
    <location>
        <begin position="149"/>
        <end position="201"/>
    </location>
</feature>
<keyword evidence="8" id="KW-0808">Transferase</keyword>
<gene>
    <name evidence="27" type="ORF">GC106_19730</name>
</gene>
<dbReference type="PROSITE" id="PS50109">
    <property type="entry name" value="HIS_KIN"/>
    <property type="match status" value="1"/>
</dbReference>
<dbReference type="EMBL" id="JAAATY010000004">
    <property type="protein sequence ID" value="NRN64767.1"/>
    <property type="molecule type" value="Genomic_DNA"/>
</dbReference>
<dbReference type="Proteomes" id="UP000763557">
    <property type="component" value="Unassembled WGS sequence"/>
</dbReference>
<evidence type="ECO:0000256" key="18">
    <source>
        <dbReference type="ARBA" id="ARBA00023016"/>
    </source>
</evidence>
<keyword evidence="19" id="KW-0843">Virulence</keyword>
<evidence type="ECO:0000256" key="6">
    <source>
        <dbReference type="ARBA" id="ARBA00022475"/>
    </source>
</evidence>
<keyword evidence="20" id="KW-0464">Manganese</keyword>
<keyword evidence="9 24" id="KW-0812">Transmembrane</keyword>
<evidence type="ECO:0000256" key="7">
    <source>
        <dbReference type="ARBA" id="ARBA00022553"/>
    </source>
</evidence>
<keyword evidence="24" id="KW-0472">Membrane</keyword>
<feature type="domain" description="Histidine kinase" evidence="25">
    <location>
        <begin position="209"/>
        <end position="409"/>
    </location>
</feature>
<keyword evidence="12" id="KW-0378">Hydrolase</keyword>
<dbReference type="InterPro" id="IPR036890">
    <property type="entry name" value="HATPase_C_sf"/>
</dbReference>
<evidence type="ECO:0000256" key="9">
    <source>
        <dbReference type="ARBA" id="ARBA00022692"/>
    </source>
</evidence>
<organism evidence="27 28">
    <name type="scientific">Kibdelosporangium persicum</name>
    <dbReference type="NCBI Taxonomy" id="2698649"/>
    <lineage>
        <taxon>Bacteria</taxon>
        <taxon>Bacillati</taxon>
        <taxon>Actinomycetota</taxon>
        <taxon>Actinomycetes</taxon>
        <taxon>Pseudonocardiales</taxon>
        <taxon>Pseudonocardiaceae</taxon>
        <taxon>Kibdelosporangium</taxon>
    </lineage>
</organism>
<evidence type="ECO:0000256" key="2">
    <source>
        <dbReference type="ARBA" id="ARBA00001936"/>
    </source>
</evidence>
<name>A0ABX2F0H0_9PSEU</name>
<evidence type="ECO:0000256" key="23">
    <source>
        <dbReference type="SAM" id="Coils"/>
    </source>
</evidence>
<proteinExistence type="predicted"/>
<evidence type="ECO:0000256" key="20">
    <source>
        <dbReference type="ARBA" id="ARBA00023211"/>
    </source>
</evidence>
<evidence type="ECO:0000256" key="16">
    <source>
        <dbReference type="ARBA" id="ARBA00022989"/>
    </source>
</evidence>
<reference evidence="27 28" key="1">
    <citation type="submission" date="2020-01" db="EMBL/GenBank/DDBJ databases">
        <title>Kibdelosporangium persica a novel Actinomycetes from a hot desert in Iran.</title>
        <authorList>
            <person name="Safaei N."/>
            <person name="Zaburannyi N."/>
            <person name="Mueller R."/>
            <person name="Wink J."/>
        </authorList>
    </citation>
    <scope>NUCLEOTIDE SEQUENCE [LARGE SCALE GENOMIC DNA]</scope>
    <source>
        <strain evidence="27 28">4NS15</strain>
    </source>
</reference>
<evidence type="ECO:0000256" key="15">
    <source>
        <dbReference type="ARBA" id="ARBA00022912"/>
    </source>
</evidence>
<evidence type="ECO:0000256" key="11">
    <source>
        <dbReference type="ARBA" id="ARBA00022777"/>
    </source>
</evidence>
<dbReference type="InterPro" id="IPR036097">
    <property type="entry name" value="HisK_dim/P_sf"/>
</dbReference>
<dbReference type="InterPro" id="IPR003660">
    <property type="entry name" value="HAMP_dom"/>
</dbReference>
<dbReference type="SMART" id="SM00387">
    <property type="entry name" value="HATPase_c"/>
    <property type="match status" value="1"/>
</dbReference>
<evidence type="ECO:0000256" key="17">
    <source>
        <dbReference type="ARBA" id="ARBA00023012"/>
    </source>
</evidence>
<dbReference type="PANTHER" id="PTHR44936">
    <property type="entry name" value="SENSOR PROTEIN CREC"/>
    <property type="match status" value="1"/>
</dbReference>
<keyword evidence="18" id="KW-0346">Stress response</keyword>
<keyword evidence="6" id="KW-1003">Cell membrane</keyword>
<keyword evidence="15" id="KW-0904">Protein phosphatase</keyword>
<evidence type="ECO:0000256" key="1">
    <source>
        <dbReference type="ARBA" id="ARBA00000085"/>
    </source>
</evidence>
<keyword evidence="28" id="KW-1185">Reference proteome</keyword>
<evidence type="ECO:0000256" key="13">
    <source>
        <dbReference type="ARBA" id="ARBA00022840"/>
    </source>
</evidence>
<keyword evidence="14" id="KW-0460">Magnesium</keyword>
<keyword evidence="7" id="KW-0597">Phosphoprotein</keyword>
<dbReference type="Pfam" id="PF18092">
    <property type="entry name" value="DraK_HK_N"/>
    <property type="match status" value="1"/>
</dbReference>
<feature type="transmembrane region" description="Helical" evidence="24">
    <location>
        <begin position="125"/>
        <end position="146"/>
    </location>
</feature>
<keyword evidence="17" id="KW-0902">Two-component regulatory system</keyword>
<evidence type="ECO:0000256" key="4">
    <source>
        <dbReference type="ARBA" id="ARBA00004651"/>
    </source>
</evidence>
<dbReference type="SMART" id="SM00388">
    <property type="entry name" value="HisKA"/>
    <property type="match status" value="1"/>
</dbReference>
<dbReference type="InterPro" id="IPR004358">
    <property type="entry name" value="Sig_transdc_His_kin-like_C"/>
</dbReference>
<protein>
    <recommendedName>
        <fullName evidence="21">Signal transduction histidine-protein kinase/phosphatase MprB</fullName>
        <ecNumber evidence="5">2.7.13.3</ecNumber>
    </recommendedName>
    <alternativeName>
        <fullName evidence="22">Mycobacterial persistence regulator B</fullName>
    </alternativeName>
</protein>
<evidence type="ECO:0000259" key="26">
    <source>
        <dbReference type="PROSITE" id="PS50885"/>
    </source>
</evidence>
<dbReference type="Gene3D" id="1.10.287.130">
    <property type="match status" value="1"/>
</dbReference>
<keyword evidence="13" id="KW-0067">ATP-binding</keyword>
<comment type="cofactor">
    <cofactor evidence="2">
        <name>Mn(2+)</name>
        <dbReference type="ChEBI" id="CHEBI:29035"/>
    </cofactor>
</comment>
<dbReference type="PROSITE" id="PS50885">
    <property type="entry name" value="HAMP"/>
    <property type="match status" value="1"/>
</dbReference>
<keyword evidence="16 24" id="KW-1133">Transmembrane helix</keyword>
<dbReference type="Pfam" id="PF00672">
    <property type="entry name" value="HAMP"/>
    <property type="match status" value="1"/>
</dbReference>
<dbReference type="InterPro" id="IPR050980">
    <property type="entry name" value="2C_sensor_his_kinase"/>
</dbReference>
<evidence type="ECO:0000313" key="28">
    <source>
        <dbReference type="Proteomes" id="UP000763557"/>
    </source>
</evidence>
<feature type="coiled-coil region" evidence="23">
    <location>
        <begin position="211"/>
        <end position="267"/>
    </location>
</feature>
<accession>A0ABX2F0H0</accession>
<evidence type="ECO:0000256" key="24">
    <source>
        <dbReference type="SAM" id="Phobius"/>
    </source>
</evidence>